<dbReference type="Pfam" id="PF08212">
    <property type="entry name" value="Lipocalin_2"/>
    <property type="match status" value="1"/>
</dbReference>
<keyword evidence="5" id="KW-1185">Reference proteome</keyword>
<dbReference type="InterPro" id="IPR012674">
    <property type="entry name" value="Calycin"/>
</dbReference>
<name>A0ABQ6MU96_9STRA</name>
<evidence type="ECO:0000256" key="1">
    <source>
        <dbReference type="ARBA" id="ARBA00023157"/>
    </source>
</evidence>
<evidence type="ECO:0000313" key="5">
    <source>
        <dbReference type="Proteomes" id="UP001165060"/>
    </source>
</evidence>
<dbReference type="PRINTS" id="PR01273">
    <property type="entry name" value="INVTBRTCOLOR"/>
</dbReference>
<dbReference type="SUPFAM" id="SSF50814">
    <property type="entry name" value="Lipocalins"/>
    <property type="match status" value="1"/>
</dbReference>
<accession>A0ABQ6MU96</accession>
<sequence length="355" mass="37714">MKFATALLTSLLAVSATATCPDVATADDKFELDAYMGKWYEVAKNAGFARIFERNGFCITAEYSENDDGTIKVDNGQLVGGPDGKENHAIATGKQMDPDSPAKLGVSFFLPSQDFSYQDYWIVDLVGSAADSYQVAVVYSCETKLGFIDNSNMWILSRTPELPNGLTIEDMYDRARALNIDVEGLKMIENDITGCFGATEMGSPDSVFDGEYSDPNHPGCARSVSVAGDGVTAAVSGEDGDEGSPDCANAIAWGPLEASVNGNSIKIDFSPKGGPSDLTASYDLDNDGILFSDGNLWSKIEENTLSGSDEGLKCWHHGFENGGLVWLPTGESCSTATDCVNTCDCDATCSATSPQ</sequence>
<dbReference type="PANTHER" id="PTHR10612">
    <property type="entry name" value="APOLIPOPROTEIN D"/>
    <property type="match status" value="1"/>
</dbReference>
<comment type="caution">
    <text evidence="4">The sequence shown here is derived from an EMBL/GenBank/DDBJ whole genome shotgun (WGS) entry which is preliminary data.</text>
</comment>
<gene>
    <name evidence="4" type="ORF">TeGR_g5984</name>
</gene>
<feature type="chain" id="PRO_5046299719" description="Lipocalin/cytosolic fatty-acid binding domain-containing protein" evidence="2">
    <location>
        <begin position="19"/>
        <end position="355"/>
    </location>
</feature>
<evidence type="ECO:0000313" key="4">
    <source>
        <dbReference type="EMBL" id="GMI32524.1"/>
    </source>
</evidence>
<dbReference type="InterPro" id="IPR000566">
    <property type="entry name" value="Lipocln_cytosolic_FA-bd_dom"/>
</dbReference>
<dbReference type="EMBL" id="BRYB01000549">
    <property type="protein sequence ID" value="GMI32524.1"/>
    <property type="molecule type" value="Genomic_DNA"/>
</dbReference>
<evidence type="ECO:0000256" key="2">
    <source>
        <dbReference type="SAM" id="SignalP"/>
    </source>
</evidence>
<feature type="domain" description="Lipocalin/cytosolic fatty-acid binding" evidence="3">
    <location>
        <begin position="31"/>
        <end position="188"/>
    </location>
</feature>
<dbReference type="Gene3D" id="2.40.128.20">
    <property type="match status" value="1"/>
</dbReference>
<dbReference type="InterPro" id="IPR003057">
    <property type="entry name" value="Invtbrt_color"/>
</dbReference>
<reference evidence="4 5" key="1">
    <citation type="journal article" date="2023" name="Commun. Biol.">
        <title>Genome analysis of Parmales, the sister group of diatoms, reveals the evolutionary specialization of diatoms from phago-mixotrophs to photoautotrophs.</title>
        <authorList>
            <person name="Ban H."/>
            <person name="Sato S."/>
            <person name="Yoshikawa S."/>
            <person name="Yamada K."/>
            <person name="Nakamura Y."/>
            <person name="Ichinomiya M."/>
            <person name="Sato N."/>
            <person name="Blanc-Mathieu R."/>
            <person name="Endo H."/>
            <person name="Kuwata A."/>
            <person name="Ogata H."/>
        </authorList>
    </citation>
    <scope>NUCLEOTIDE SEQUENCE [LARGE SCALE GENOMIC DNA]</scope>
</reference>
<feature type="signal peptide" evidence="2">
    <location>
        <begin position="1"/>
        <end position="18"/>
    </location>
</feature>
<protein>
    <recommendedName>
        <fullName evidence="3">Lipocalin/cytosolic fatty-acid binding domain-containing protein</fullName>
    </recommendedName>
</protein>
<keyword evidence="1" id="KW-1015">Disulfide bond</keyword>
<organism evidence="4 5">
    <name type="scientific">Tetraparma gracilis</name>
    <dbReference type="NCBI Taxonomy" id="2962635"/>
    <lineage>
        <taxon>Eukaryota</taxon>
        <taxon>Sar</taxon>
        <taxon>Stramenopiles</taxon>
        <taxon>Ochrophyta</taxon>
        <taxon>Bolidophyceae</taxon>
        <taxon>Parmales</taxon>
        <taxon>Triparmaceae</taxon>
        <taxon>Tetraparma</taxon>
    </lineage>
</organism>
<dbReference type="PANTHER" id="PTHR10612:SF34">
    <property type="entry name" value="APOLIPOPROTEIN D"/>
    <property type="match status" value="1"/>
</dbReference>
<evidence type="ECO:0000259" key="3">
    <source>
        <dbReference type="Pfam" id="PF08212"/>
    </source>
</evidence>
<keyword evidence="2" id="KW-0732">Signal</keyword>
<dbReference type="Proteomes" id="UP001165060">
    <property type="component" value="Unassembled WGS sequence"/>
</dbReference>
<proteinExistence type="predicted"/>